<dbReference type="PROSITE" id="PS00411">
    <property type="entry name" value="KINESIN_MOTOR_1"/>
    <property type="match status" value="1"/>
</dbReference>
<reference evidence="8 9" key="1">
    <citation type="submission" date="2019-03" db="EMBL/GenBank/DDBJ databases">
        <title>Draft genome sequence of Xylaria hypoxylon DSM 108379, a ubiquitous saprotrophic-parasitic fungi on hardwood.</title>
        <authorList>
            <person name="Buettner E."/>
            <person name="Leonhardt S."/>
            <person name="Gebauer A.M."/>
            <person name="Liers C."/>
            <person name="Hofrichter M."/>
            <person name="Kellner H."/>
        </authorList>
    </citation>
    <scope>NUCLEOTIDE SEQUENCE [LARGE SCALE GENOMIC DNA]</scope>
    <source>
        <strain evidence="8 9">DSM 108379</strain>
    </source>
</reference>
<dbReference type="EMBL" id="SKBN01000277">
    <property type="protein sequence ID" value="TGJ79568.1"/>
    <property type="molecule type" value="Genomic_DNA"/>
</dbReference>
<accession>A0A4Z0YHW0</accession>
<keyword evidence="5" id="KW-0175">Coiled coil</keyword>
<keyword evidence="4" id="KW-0493">Microtubule</keyword>
<dbReference type="STRING" id="37992.A0A4Z0YHW0"/>
<evidence type="ECO:0000256" key="5">
    <source>
        <dbReference type="SAM" id="Coils"/>
    </source>
</evidence>
<dbReference type="OrthoDB" id="3176171at2759"/>
<dbReference type="InterPro" id="IPR036961">
    <property type="entry name" value="Kinesin_motor_dom_sf"/>
</dbReference>
<keyword evidence="3 4" id="KW-0505">Motor protein</keyword>
<dbReference type="GO" id="GO:0003777">
    <property type="term" value="F:microtubule motor activity"/>
    <property type="evidence" value="ECO:0007669"/>
    <property type="project" value="InterPro"/>
</dbReference>
<dbReference type="Proteomes" id="UP000297716">
    <property type="component" value="Unassembled WGS sequence"/>
</dbReference>
<keyword evidence="2 3" id="KW-0067">ATP-binding</keyword>
<gene>
    <name evidence="8" type="ORF">E0Z10_g9195</name>
</gene>
<feature type="coiled-coil region" evidence="5">
    <location>
        <begin position="494"/>
        <end position="521"/>
    </location>
</feature>
<evidence type="ECO:0000256" key="3">
    <source>
        <dbReference type="PROSITE-ProRule" id="PRU00283"/>
    </source>
</evidence>
<evidence type="ECO:0000256" key="4">
    <source>
        <dbReference type="RuleBase" id="RU000394"/>
    </source>
</evidence>
<name>A0A4Z0YHW0_9PEZI</name>
<dbReference type="PROSITE" id="PS50067">
    <property type="entry name" value="KINESIN_MOTOR_2"/>
    <property type="match status" value="1"/>
</dbReference>
<dbReference type="PANTHER" id="PTHR47117">
    <property type="entry name" value="STAR-RELATED LIPID TRANSFER PROTEIN 9"/>
    <property type="match status" value="1"/>
</dbReference>
<dbReference type="InterPro" id="IPR001752">
    <property type="entry name" value="Kinesin_motor_dom"/>
</dbReference>
<feature type="region of interest" description="Disordered" evidence="6">
    <location>
        <begin position="583"/>
        <end position="615"/>
    </location>
</feature>
<evidence type="ECO:0000256" key="2">
    <source>
        <dbReference type="ARBA" id="ARBA00022840"/>
    </source>
</evidence>
<evidence type="ECO:0000256" key="6">
    <source>
        <dbReference type="SAM" id="MobiDB-lite"/>
    </source>
</evidence>
<comment type="similarity">
    <text evidence="3 4">Belongs to the TRAFAC class myosin-kinesin ATPase superfamily. Kinesin family.</text>
</comment>
<dbReference type="SUPFAM" id="SSF52540">
    <property type="entry name" value="P-loop containing nucleoside triphosphate hydrolases"/>
    <property type="match status" value="1"/>
</dbReference>
<sequence>MYGIPDNLNRQRYRNAITEFCDTLSGMLSLPQLLLPSTSKSPQNSTPTSARIEQVAFDDKDMKPTTYTICSSASTPSLRSRDGTLPPHMMKVDGGGNVRVVVRVRAFLPREIERRAQCLISMDPITQMTILHAPGDDDPANSRAKSRKVIEEKSFTFDSSFWSHNMKDRHYAHQEDVYNSLGEDFLDHNFEGYHTCIFAYGQTGSGKSYTMMGTHEQPGLIPRTCEDLFQRIEAAQNETPNISYHVRVSYFEVYNEHVRDLLVPVVPNQPPYYLKIRESPVEGPYVKDLTEVPVRNFREILRYMKAGDASRTTASTKMNDTSSRSHAVFTIMLKQIHHDMETDETTERSSRIRLVDLAGSERAKSTEATGARLREGSNINKSLTTLGRVIAALAEPKTSRPGKRSREVVPYRDSILTWLLKDSLGGNSKTAMIACIAPSDYEETLSTLRYADQAKRIRTRAVVNQDHISTAERDAQIATMAEEIRLLQLSVSDSRQREKNARESEERLEEYQNRVIAMQRMMEERSLVAEGKIRSLQTENEALRLHLKLALDSLKNPIPEVAVQPRSSELEGLDDLEADKENVVEEADEKDATGRSKRQSLVDEAYYDDEDEDDGYESEIYEEKANDMQDYMHDLLKDLSLFRRKIGDDKDRFLEESQRQQFGIKIHI</sequence>
<evidence type="ECO:0000313" key="8">
    <source>
        <dbReference type="EMBL" id="TGJ79568.1"/>
    </source>
</evidence>
<protein>
    <recommendedName>
        <fullName evidence="4">Kinesin-like protein</fullName>
    </recommendedName>
</protein>
<dbReference type="GO" id="GO:0007018">
    <property type="term" value="P:microtubule-based movement"/>
    <property type="evidence" value="ECO:0007669"/>
    <property type="project" value="InterPro"/>
</dbReference>
<evidence type="ECO:0000259" key="7">
    <source>
        <dbReference type="PROSITE" id="PS50067"/>
    </source>
</evidence>
<dbReference type="Pfam" id="PF00225">
    <property type="entry name" value="Kinesin"/>
    <property type="match status" value="1"/>
</dbReference>
<dbReference type="GO" id="GO:0005524">
    <property type="term" value="F:ATP binding"/>
    <property type="evidence" value="ECO:0007669"/>
    <property type="project" value="UniProtKB-UniRule"/>
</dbReference>
<keyword evidence="1 3" id="KW-0547">Nucleotide-binding</keyword>
<dbReference type="InterPro" id="IPR019821">
    <property type="entry name" value="Kinesin_motor_CS"/>
</dbReference>
<dbReference type="GO" id="GO:0005874">
    <property type="term" value="C:microtubule"/>
    <property type="evidence" value="ECO:0007669"/>
    <property type="project" value="UniProtKB-KW"/>
</dbReference>
<keyword evidence="9" id="KW-1185">Reference proteome</keyword>
<dbReference type="AlphaFoldDB" id="A0A4Z0YHW0"/>
<comment type="caution">
    <text evidence="8">The sequence shown here is derived from an EMBL/GenBank/DDBJ whole genome shotgun (WGS) entry which is preliminary data.</text>
</comment>
<dbReference type="Gene3D" id="3.40.850.10">
    <property type="entry name" value="Kinesin motor domain"/>
    <property type="match status" value="1"/>
</dbReference>
<organism evidence="8 9">
    <name type="scientific">Xylaria hypoxylon</name>
    <dbReference type="NCBI Taxonomy" id="37992"/>
    <lineage>
        <taxon>Eukaryota</taxon>
        <taxon>Fungi</taxon>
        <taxon>Dikarya</taxon>
        <taxon>Ascomycota</taxon>
        <taxon>Pezizomycotina</taxon>
        <taxon>Sordariomycetes</taxon>
        <taxon>Xylariomycetidae</taxon>
        <taxon>Xylariales</taxon>
        <taxon>Xylariaceae</taxon>
        <taxon>Xylaria</taxon>
    </lineage>
</organism>
<dbReference type="PRINTS" id="PR00380">
    <property type="entry name" value="KINESINHEAVY"/>
</dbReference>
<dbReference type="GO" id="GO:0008017">
    <property type="term" value="F:microtubule binding"/>
    <property type="evidence" value="ECO:0007669"/>
    <property type="project" value="InterPro"/>
</dbReference>
<feature type="compositionally biased region" description="Acidic residues" evidence="6">
    <location>
        <begin position="605"/>
        <end position="615"/>
    </location>
</feature>
<feature type="domain" description="Kinesin motor" evidence="7">
    <location>
        <begin position="97"/>
        <end position="457"/>
    </location>
</feature>
<dbReference type="SMART" id="SM00129">
    <property type="entry name" value="KISc"/>
    <property type="match status" value="1"/>
</dbReference>
<dbReference type="FunFam" id="3.40.850.10:FF:000050">
    <property type="entry name" value="Kinesin-like protein"/>
    <property type="match status" value="1"/>
</dbReference>
<proteinExistence type="inferred from homology"/>
<dbReference type="InterPro" id="IPR027417">
    <property type="entry name" value="P-loop_NTPase"/>
</dbReference>
<evidence type="ECO:0000256" key="1">
    <source>
        <dbReference type="ARBA" id="ARBA00022741"/>
    </source>
</evidence>
<evidence type="ECO:0000313" key="9">
    <source>
        <dbReference type="Proteomes" id="UP000297716"/>
    </source>
</evidence>
<feature type="binding site" evidence="3">
    <location>
        <begin position="201"/>
        <end position="208"/>
    </location>
    <ligand>
        <name>ATP</name>
        <dbReference type="ChEBI" id="CHEBI:30616"/>
    </ligand>
</feature>
<dbReference type="CDD" id="cd01365">
    <property type="entry name" value="KISc_KIF1A_KIF1B"/>
    <property type="match status" value="1"/>
</dbReference>